<dbReference type="InParanoid" id="A0A804KVR9"/>
<dbReference type="EnsemblPlants" id="Ma10_t13400.1">
    <property type="protein sequence ID" value="Ma10_p13400.1"/>
    <property type="gene ID" value="Ma10_g13400"/>
</dbReference>
<name>A0A804KVR9_MUSAM</name>
<reference evidence="1" key="1">
    <citation type="submission" date="2021-05" db="UniProtKB">
        <authorList>
            <consortium name="EnsemblPlants"/>
        </authorList>
    </citation>
    <scope>IDENTIFICATION</scope>
    <source>
        <strain evidence="1">subsp. malaccensis</strain>
    </source>
</reference>
<proteinExistence type="predicted"/>
<protein>
    <submittedName>
        <fullName evidence="1">Uncharacterized protein</fullName>
    </submittedName>
</protein>
<dbReference type="Gramene" id="Ma10_t13400.1">
    <property type="protein sequence ID" value="Ma10_p13400.1"/>
    <property type="gene ID" value="Ma10_g13400"/>
</dbReference>
<organism evidence="1 2">
    <name type="scientific">Musa acuminata subsp. malaccensis</name>
    <name type="common">Wild banana</name>
    <name type="synonym">Musa malaccensis</name>
    <dbReference type="NCBI Taxonomy" id="214687"/>
    <lineage>
        <taxon>Eukaryota</taxon>
        <taxon>Viridiplantae</taxon>
        <taxon>Streptophyta</taxon>
        <taxon>Embryophyta</taxon>
        <taxon>Tracheophyta</taxon>
        <taxon>Spermatophyta</taxon>
        <taxon>Magnoliopsida</taxon>
        <taxon>Liliopsida</taxon>
        <taxon>Zingiberales</taxon>
        <taxon>Musaceae</taxon>
        <taxon>Musa</taxon>
    </lineage>
</organism>
<sequence length="20" mass="2450">MRLLLKERTKRVSYLANFPN</sequence>
<dbReference type="Proteomes" id="UP000012960">
    <property type="component" value="Unplaced"/>
</dbReference>
<keyword evidence="2" id="KW-1185">Reference proteome</keyword>
<evidence type="ECO:0000313" key="1">
    <source>
        <dbReference type="EnsemblPlants" id="Ma10_p13400.1"/>
    </source>
</evidence>
<dbReference type="AlphaFoldDB" id="A0A804KVR9"/>
<evidence type="ECO:0000313" key="2">
    <source>
        <dbReference type="Proteomes" id="UP000012960"/>
    </source>
</evidence>
<accession>A0A804KVR9</accession>